<protein>
    <submittedName>
        <fullName evidence="1">Uncharacterized protein</fullName>
    </submittedName>
</protein>
<name>A0A5J4WQY6_9EUKA</name>
<dbReference type="AlphaFoldDB" id="A0A5J4WQY6"/>
<organism evidence="1 2">
    <name type="scientific">Streblomastix strix</name>
    <dbReference type="NCBI Taxonomy" id="222440"/>
    <lineage>
        <taxon>Eukaryota</taxon>
        <taxon>Metamonada</taxon>
        <taxon>Preaxostyla</taxon>
        <taxon>Oxymonadida</taxon>
        <taxon>Streblomastigidae</taxon>
        <taxon>Streblomastix</taxon>
    </lineage>
</organism>
<comment type="caution">
    <text evidence="1">The sequence shown here is derived from an EMBL/GenBank/DDBJ whole genome shotgun (WGS) entry which is preliminary data.</text>
</comment>
<reference evidence="1 2" key="1">
    <citation type="submission" date="2019-03" db="EMBL/GenBank/DDBJ databases">
        <title>Single cell metagenomics reveals metabolic interactions within the superorganism composed of flagellate Streblomastix strix and complex community of Bacteroidetes bacteria on its surface.</title>
        <authorList>
            <person name="Treitli S.C."/>
            <person name="Kolisko M."/>
            <person name="Husnik F."/>
            <person name="Keeling P."/>
            <person name="Hampl V."/>
        </authorList>
    </citation>
    <scope>NUCLEOTIDE SEQUENCE [LARGE SCALE GENOMIC DNA]</scope>
    <source>
        <strain evidence="1">ST1C</strain>
    </source>
</reference>
<evidence type="ECO:0000313" key="2">
    <source>
        <dbReference type="Proteomes" id="UP000324800"/>
    </source>
</evidence>
<sequence length="39" mass="4482">PCAFFWLSIPNLVVTGAKFIFCPCLGRSGFSEFKQVREW</sequence>
<dbReference type="EMBL" id="SNRW01001416">
    <property type="protein sequence ID" value="KAA6396489.1"/>
    <property type="molecule type" value="Genomic_DNA"/>
</dbReference>
<dbReference type="Proteomes" id="UP000324800">
    <property type="component" value="Unassembled WGS sequence"/>
</dbReference>
<feature type="non-terminal residue" evidence="1">
    <location>
        <position position="1"/>
    </location>
</feature>
<proteinExistence type="predicted"/>
<evidence type="ECO:0000313" key="1">
    <source>
        <dbReference type="EMBL" id="KAA6396489.1"/>
    </source>
</evidence>
<gene>
    <name evidence="1" type="ORF">EZS28_007981</name>
</gene>
<accession>A0A5J4WQY6</accession>